<protein>
    <submittedName>
        <fullName evidence="2">DUF2269 domain-containing protein</fullName>
    </submittedName>
</protein>
<feature type="transmembrane region" description="Helical" evidence="1">
    <location>
        <begin position="40"/>
        <end position="62"/>
    </location>
</feature>
<keyword evidence="1" id="KW-0812">Transmembrane</keyword>
<dbReference type="Pfam" id="PF10027">
    <property type="entry name" value="DUF2269"/>
    <property type="match status" value="1"/>
</dbReference>
<feature type="transmembrane region" description="Helical" evidence="1">
    <location>
        <begin position="6"/>
        <end position="28"/>
    </location>
</feature>
<proteinExistence type="predicted"/>
<dbReference type="EMBL" id="JBFNQD010000001">
    <property type="protein sequence ID" value="MEW9304823.1"/>
    <property type="molecule type" value="Genomic_DNA"/>
</dbReference>
<comment type="caution">
    <text evidence="2">The sequence shown here is derived from an EMBL/GenBank/DDBJ whole genome shotgun (WGS) entry which is preliminary data.</text>
</comment>
<evidence type="ECO:0000313" key="3">
    <source>
        <dbReference type="Proteomes" id="UP001555786"/>
    </source>
</evidence>
<dbReference type="Proteomes" id="UP001555786">
    <property type="component" value="Unassembled WGS sequence"/>
</dbReference>
<keyword evidence="1" id="KW-0472">Membrane</keyword>
<keyword evidence="1" id="KW-1133">Transmembrane helix</keyword>
<evidence type="ECO:0000256" key="1">
    <source>
        <dbReference type="SAM" id="Phobius"/>
    </source>
</evidence>
<dbReference type="RefSeq" id="WP_311935199.1">
    <property type="nucleotide sequence ID" value="NZ_JAVSCS010000012.1"/>
</dbReference>
<gene>
    <name evidence="2" type="ORF">ABXS05_04695</name>
</gene>
<reference evidence="2 3" key="1">
    <citation type="submission" date="2024-07" db="EMBL/GenBank/DDBJ databases">
        <title>Description of Labrys sedimenti sp. nov., isolated from a diclofenac-degrading enrichment culture.</title>
        <authorList>
            <person name="Tancsics A."/>
            <person name="Csepanyi A."/>
        </authorList>
    </citation>
    <scope>NUCLEOTIDE SEQUENCE [LARGE SCALE GENOMIC DNA]</scope>
    <source>
        <strain evidence="2 3">LMG 23578</strain>
    </source>
</reference>
<name>A0ABV3PHX0_9HYPH</name>
<organism evidence="2 3">
    <name type="scientific">Labrys neptuniae</name>
    <dbReference type="NCBI Taxonomy" id="376174"/>
    <lineage>
        <taxon>Bacteria</taxon>
        <taxon>Pseudomonadati</taxon>
        <taxon>Pseudomonadota</taxon>
        <taxon>Alphaproteobacteria</taxon>
        <taxon>Hyphomicrobiales</taxon>
        <taxon>Xanthobacteraceae</taxon>
        <taxon>Labrys</taxon>
    </lineage>
</organism>
<dbReference type="InterPro" id="IPR018729">
    <property type="entry name" value="DUF2269_transmembrane"/>
</dbReference>
<feature type="transmembrane region" description="Helical" evidence="1">
    <location>
        <begin position="82"/>
        <end position="103"/>
    </location>
</feature>
<keyword evidence="3" id="KW-1185">Reference proteome</keyword>
<feature type="transmembrane region" description="Helical" evidence="1">
    <location>
        <begin position="131"/>
        <end position="151"/>
    </location>
</feature>
<sequence>MTYADLLLWLHVIGATVLLGTGAGIAFFMLVAHRTDDARLIAHVAGTVVTADLLFTATAVVLQPLTGALLAQEIGWPLSSPWIVLSLGLYVFTGLFWLPVVVIQVKMRNLARKAAQENSSLPPDYYRLFRIWFACGFPAFIAVLAILWLMLTKPQFG</sequence>
<evidence type="ECO:0000313" key="2">
    <source>
        <dbReference type="EMBL" id="MEW9304823.1"/>
    </source>
</evidence>
<accession>A0ABV3PHX0</accession>